<keyword evidence="4" id="KW-1185">Reference proteome</keyword>
<dbReference type="OrthoDB" id="5775694at2759"/>
<dbReference type="Pfam" id="PF00929">
    <property type="entry name" value="RNase_T"/>
    <property type="match status" value="1"/>
</dbReference>
<reference evidence="2 4" key="2">
    <citation type="submission" date="2018-11" db="EMBL/GenBank/DDBJ databases">
        <authorList>
            <consortium name="Pathogen Informatics"/>
        </authorList>
    </citation>
    <scope>NUCLEOTIDE SEQUENCE [LARGE SCALE GENOMIC DNA]</scope>
</reference>
<dbReference type="STRING" id="318479.A0A0N4U2P0"/>
<reference evidence="5" key="1">
    <citation type="submission" date="2017-02" db="UniProtKB">
        <authorList>
            <consortium name="WormBaseParasite"/>
        </authorList>
    </citation>
    <scope>IDENTIFICATION</scope>
</reference>
<dbReference type="Proteomes" id="UP000274756">
    <property type="component" value="Unassembled WGS sequence"/>
</dbReference>
<dbReference type="EMBL" id="UYYG01001152">
    <property type="protein sequence ID" value="VDN55347.1"/>
    <property type="molecule type" value="Genomic_DNA"/>
</dbReference>
<accession>A0A0N4U2P0</accession>
<proteinExistence type="predicted"/>
<evidence type="ECO:0000259" key="1">
    <source>
        <dbReference type="Pfam" id="PF00929"/>
    </source>
</evidence>
<dbReference type="InterPro" id="IPR036361">
    <property type="entry name" value="SAP_dom_sf"/>
</dbReference>
<gene>
    <name evidence="2" type="ORF">DME_LOCUS5320</name>
</gene>
<dbReference type="InterPro" id="IPR051274">
    <property type="entry name" value="3-5_Exoribonuclease"/>
</dbReference>
<dbReference type="InterPro" id="IPR013520">
    <property type="entry name" value="Ribonucl_H"/>
</dbReference>
<dbReference type="WBParaSite" id="DME_0000096001-mRNA-1">
    <property type="protein sequence ID" value="DME_0000096001-mRNA-1"/>
    <property type="gene ID" value="DME_0000096001"/>
</dbReference>
<dbReference type="GO" id="GO:0003676">
    <property type="term" value="F:nucleic acid binding"/>
    <property type="evidence" value="ECO:0007669"/>
    <property type="project" value="InterPro"/>
</dbReference>
<evidence type="ECO:0000313" key="4">
    <source>
        <dbReference type="Proteomes" id="UP000274756"/>
    </source>
</evidence>
<evidence type="ECO:0000313" key="3">
    <source>
        <dbReference type="Proteomes" id="UP000038040"/>
    </source>
</evidence>
<evidence type="ECO:0000313" key="5">
    <source>
        <dbReference type="WBParaSite" id="DME_0000096001-mRNA-1"/>
    </source>
</evidence>
<dbReference type="InterPro" id="IPR036397">
    <property type="entry name" value="RNaseH_sf"/>
</dbReference>
<dbReference type="Proteomes" id="UP000038040">
    <property type="component" value="Unplaced"/>
</dbReference>
<dbReference type="SUPFAM" id="SSF53098">
    <property type="entry name" value="Ribonuclease H-like"/>
    <property type="match status" value="1"/>
</dbReference>
<dbReference type="AlphaFoldDB" id="A0A0N4U2P0"/>
<dbReference type="GO" id="GO:0005737">
    <property type="term" value="C:cytoplasm"/>
    <property type="evidence" value="ECO:0007669"/>
    <property type="project" value="TreeGrafter"/>
</dbReference>
<organism evidence="3 5">
    <name type="scientific">Dracunculus medinensis</name>
    <name type="common">Guinea worm</name>
    <dbReference type="NCBI Taxonomy" id="318479"/>
    <lineage>
        <taxon>Eukaryota</taxon>
        <taxon>Metazoa</taxon>
        <taxon>Ecdysozoa</taxon>
        <taxon>Nematoda</taxon>
        <taxon>Chromadorea</taxon>
        <taxon>Rhabditida</taxon>
        <taxon>Spirurina</taxon>
        <taxon>Dracunculoidea</taxon>
        <taxon>Dracunculidae</taxon>
        <taxon>Dracunculus</taxon>
    </lineage>
</organism>
<dbReference type="PANTHER" id="PTHR23044">
    <property type="entry name" value="3'-5' EXONUCLEASE ERI1-RELATED"/>
    <property type="match status" value="1"/>
</dbReference>
<name>A0A0N4U2P0_DRAME</name>
<dbReference type="SUPFAM" id="SSF68906">
    <property type="entry name" value="SAP domain"/>
    <property type="match status" value="1"/>
</dbReference>
<dbReference type="Gene3D" id="3.30.420.10">
    <property type="entry name" value="Ribonuclease H-like superfamily/Ribonuclease H"/>
    <property type="match status" value="1"/>
</dbReference>
<dbReference type="InterPro" id="IPR012337">
    <property type="entry name" value="RNaseH-like_sf"/>
</dbReference>
<dbReference type="PANTHER" id="PTHR23044:SF61">
    <property type="entry name" value="3'-5' EXORIBONUCLEASE 1-RELATED"/>
    <property type="match status" value="1"/>
</dbReference>
<protein>
    <submittedName>
        <fullName evidence="5">Exonuclease domain-containing protein</fullName>
    </submittedName>
</protein>
<sequence length="243" mass="28833">MTCFESKLINDFGYHEMERRMKFHDKLIKASEICQAERTEFYAPSKSIVDELEEELPPYILPTVHYEKLLMNDPKRIIYVMERMHMMTTTEMKQELKNLHIDFRGKRSQVYERLKNYCLKEYGAIKNAEASHGKLFYNYFVIIDFKCTCGWEKIGNTDHRIFGVTGECKEKNDCDFFIDTFHSYVRPTINPVLTEICIKVTGVTQQIVDNASPFIDVLDEFRTWMRSYKLGRRRTKYAFVTDG</sequence>
<feature type="domain" description="Exonuclease" evidence="1">
    <location>
        <begin position="178"/>
        <end position="227"/>
    </location>
</feature>
<evidence type="ECO:0000313" key="2">
    <source>
        <dbReference type="EMBL" id="VDN55347.1"/>
    </source>
</evidence>